<dbReference type="EMBL" id="HBKQ01016830">
    <property type="protein sequence ID" value="CAE2229362.1"/>
    <property type="molecule type" value="Transcribed_RNA"/>
</dbReference>
<sequence>MGGGEEGEGDAAAAEKEEEYSSRAESLYRRALSYDPNDGDASYNLALLLQDRRGDEYATREAAALYSVAASSDPDRWDAWANMAAALTELRERPLEAARAYERSIVLLQGDGGEEESEEERDPSEIDPYLSALYYGYGLQLADLTPGACLILARAPRSLLIGKERLTPPSSSNEDEGAADPDDASEDEDEASADLATAKDLCSENARNALRAASALDPHNVQAAHMLAAIEAEMGRSSGASAVRRAAPEFVSALFDDFADTFDAKLGALGYRVPRRSYR</sequence>
<evidence type="ECO:0000256" key="1">
    <source>
        <dbReference type="SAM" id="MobiDB-lite"/>
    </source>
</evidence>
<dbReference type="EMBL" id="HBKQ01016831">
    <property type="protein sequence ID" value="CAE2229364.1"/>
    <property type="molecule type" value="Transcribed_RNA"/>
</dbReference>
<dbReference type="InterPro" id="IPR011990">
    <property type="entry name" value="TPR-like_helical_dom_sf"/>
</dbReference>
<evidence type="ECO:0000313" key="2">
    <source>
        <dbReference type="EMBL" id="CAE2229362.1"/>
    </source>
</evidence>
<reference evidence="3" key="1">
    <citation type="submission" date="2021-01" db="EMBL/GenBank/DDBJ databases">
        <authorList>
            <person name="Corre E."/>
            <person name="Pelletier E."/>
            <person name="Niang G."/>
            <person name="Scheremetjew M."/>
            <person name="Finn R."/>
            <person name="Kale V."/>
            <person name="Holt S."/>
            <person name="Cochrane G."/>
            <person name="Meng A."/>
            <person name="Brown T."/>
            <person name="Cohen L."/>
        </authorList>
    </citation>
    <scope>NUCLEOTIDE SEQUENCE</scope>
    <source>
        <strain evidence="3">Isolate 1302-5</strain>
    </source>
</reference>
<gene>
    <name evidence="2" type="ORF">OAUR00152_LOCUS11340</name>
    <name evidence="3" type="ORF">OAUR00152_LOCUS11341</name>
</gene>
<accession>A0A6U6EHT8</accession>
<dbReference type="Gene3D" id="1.25.40.10">
    <property type="entry name" value="Tetratricopeptide repeat domain"/>
    <property type="match status" value="1"/>
</dbReference>
<name>A0A6U6EHT8_9STRA</name>
<dbReference type="SUPFAM" id="SSF48452">
    <property type="entry name" value="TPR-like"/>
    <property type="match status" value="1"/>
</dbReference>
<dbReference type="AlphaFoldDB" id="A0A6U6EHT8"/>
<evidence type="ECO:0000313" key="3">
    <source>
        <dbReference type="EMBL" id="CAE2229364.1"/>
    </source>
</evidence>
<feature type="compositionally biased region" description="Acidic residues" evidence="1">
    <location>
        <begin position="173"/>
        <end position="192"/>
    </location>
</feature>
<proteinExistence type="predicted"/>
<feature type="region of interest" description="Disordered" evidence="1">
    <location>
        <begin position="163"/>
        <end position="193"/>
    </location>
</feature>
<protein>
    <submittedName>
        <fullName evidence="3">Uncharacterized protein</fullName>
    </submittedName>
</protein>
<feature type="region of interest" description="Disordered" evidence="1">
    <location>
        <begin position="1"/>
        <end position="20"/>
    </location>
</feature>
<organism evidence="3">
    <name type="scientific">Odontella aurita</name>
    <dbReference type="NCBI Taxonomy" id="265563"/>
    <lineage>
        <taxon>Eukaryota</taxon>
        <taxon>Sar</taxon>
        <taxon>Stramenopiles</taxon>
        <taxon>Ochrophyta</taxon>
        <taxon>Bacillariophyta</taxon>
        <taxon>Mediophyceae</taxon>
        <taxon>Biddulphiophycidae</taxon>
        <taxon>Eupodiscales</taxon>
        <taxon>Odontellaceae</taxon>
        <taxon>Odontella</taxon>
    </lineage>
</organism>